<dbReference type="RefSeq" id="WP_171739505.1">
    <property type="nucleotide sequence ID" value="NZ_CP053435.1"/>
</dbReference>
<proteinExistence type="predicted"/>
<keyword evidence="2" id="KW-1185">Reference proteome</keyword>
<evidence type="ECO:0000313" key="2">
    <source>
        <dbReference type="Proteomes" id="UP000502756"/>
    </source>
</evidence>
<dbReference type="Proteomes" id="UP000502756">
    <property type="component" value="Chromosome"/>
</dbReference>
<evidence type="ECO:0000313" key="1">
    <source>
        <dbReference type="EMBL" id="QJW89665.1"/>
    </source>
</evidence>
<dbReference type="EMBL" id="CP053435">
    <property type="protein sequence ID" value="QJW89665.1"/>
    <property type="molecule type" value="Genomic_DNA"/>
</dbReference>
<organism evidence="1 2">
    <name type="scientific">Spirosoma taeanense</name>
    <dbReference type="NCBI Taxonomy" id="2735870"/>
    <lineage>
        <taxon>Bacteria</taxon>
        <taxon>Pseudomonadati</taxon>
        <taxon>Bacteroidota</taxon>
        <taxon>Cytophagia</taxon>
        <taxon>Cytophagales</taxon>
        <taxon>Cytophagaceae</taxon>
        <taxon>Spirosoma</taxon>
    </lineage>
</organism>
<sequence length="80" mass="8909">MQTEPQTRHSHTLPELRFSLNLLYVGRLLLGMKSALLPTHDSLDAFDERIEDVTDELVATELLHEAAILAGDVLPTDSLN</sequence>
<dbReference type="AlphaFoldDB" id="A0A6M5Y700"/>
<accession>A0A6M5Y700</accession>
<protein>
    <submittedName>
        <fullName evidence="1">Uncharacterized protein</fullName>
    </submittedName>
</protein>
<dbReference type="KEGG" id="stae:HNV11_09865"/>
<reference evidence="1 2" key="1">
    <citation type="submission" date="2020-05" db="EMBL/GenBank/DDBJ databases">
        <title>Genome sequencing of Spirosoma sp. TS118.</title>
        <authorList>
            <person name="Lee J.-H."/>
            <person name="Jeong S."/>
            <person name="Zhao L."/>
            <person name="Jung J.-H."/>
            <person name="Kim M.-K."/>
            <person name="Lim S."/>
        </authorList>
    </citation>
    <scope>NUCLEOTIDE SEQUENCE [LARGE SCALE GENOMIC DNA]</scope>
    <source>
        <strain evidence="1 2">TS118</strain>
    </source>
</reference>
<name>A0A6M5Y700_9BACT</name>
<gene>
    <name evidence="1" type="ORF">HNV11_09865</name>
</gene>